<keyword evidence="2" id="KW-0732">Signal</keyword>
<dbReference type="Proteomes" id="UP000694867">
    <property type="component" value="Unplaced"/>
</dbReference>
<accession>A0AAJ7P9H8</accession>
<feature type="signal peptide" evidence="2">
    <location>
        <begin position="1"/>
        <end position="25"/>
    </location>
</feature>
<dbReference type="Pfam" id="PF02995">
    <property type="entry name" value="DUF229"/>
    <property type="match status" value="1"/>
</dbReference>
<dbReference type="InterPro" id="IPR004245">
    <property type="entry name" value="DUF229"/>
</dbReference>
<reference evidence="4" key="1">
    <citation type="submission" date="2025-08" db="UniProtKB">
        <authorList>
            <consortium name="RefSeq"/>
        </authorList>
    </citation>
    <scope>IDENTIFICATION</scope>
</reference>
<protein>
    <submittedName>
        <fullName evidence="4">Uncharacterized protein LOC100907079</fullName>
    </submittedName>
</protein>
<feature type="compositionally biased region" description="Polar residues" evidence="1">
    <location>
        <begin position="62"/>
        <end position="72"/>
    </location>
</feature>
<dbReference type="AlphaFoldDB" id="A0AAJ7P9H8"/>
<feature type="chain" id="PRO_5042467525" evidence="2">
    <location>
        <begin position="26"/>
        <end position="678"/>
    </location>
</feature>
<evidence type="ECO:0000313" key="3">
    <source>
        <dbReference type="Proteomes" id="UP000694867"/>
    </source>
</evidence>
<dbReference type="GO" id="GO:0005615">
    <property type="term" value="C:extracellular space"/>
    <property type="evidence" value="ECO:0007669"/>
    <property type="project" value="TreeGrafter"/>
</dbReference>
<dbReference type="RefSeq" id="XP_018494602.1">
    <property type="nucleotide sequence ID" value="XM_018639086.1"/>
</dbReference>
<dbReference type="GeneID" id="100907079"/>
<dbReference type="InterPro" id="IPR017850">
    <property type="entry name" value="Alkaline_phosphatase_core_sf"/>
</dbReference>
<gene>
    <name evidence="4" type="primary">LOC100907079</name>
</gene>
<feature type="region of interest" description="Disordered" evidence="1">
    <location>
        <begin position="51"/>
        <end position="72"/>
    </location>
</feature>
<dbReference type="PANTHER" id="PTHR10974:SF1">
    <property type="entry name" value="FI08016P-RELATED"/>
    <property type="match status" value="1"/>
</dbReference>
<dbReference type="PANTHER" id="PTHR10974">
    <property type="entry name" value="FI08016P-RELATED"/>
    <property type="match status" value="1"/>
</dbReference>
<evidence type="ECO:0000256" key="2">
    <source>
        <dbReference type="SAM" id="SignalP"/>
    </source>
</evidence>
<evidence type="ECO:0000256" key="1">
    <source>
        <dbReference type="SAM" id="MobiDB-lite"/>
    </source>
</evidence>
<dbReference type="CDD" id="cd16021">
    <property type="entry name" value="ALP_like"/>
    <property type="match status" value="1"/>
</dbReference>
<dbReference type="FunFam" id="3.40.720.10:FF:000017">
    <property type="entry name" value="Predicted protein"/>
    <property type="match status" value="1"/>
</dbReference>
<dbReference type="SUPFAM" id="SSF53649">
    <property type="entry name" value="Alkaline phosphatase-like"/>
    <property type="match status" value="1"/>
</dbReference>
<organism evidence="3 4">
    <name type="scientific">Galendromus occidentalis</name>
    <name type="common">western predatory mite</name>
    <dbReference type="NCBI Taxonomy" id="34638"/>
    <lineage>
        <taxon>Eukaryota</taxon>
        <taxon>Metazoa</taxon>
        <taxon>Ecdysozoa</taxon>
        <taxon>Arthropoda</taxon>
        <taxon>Chelicerata</taxon>
        <taxon>Arachnida</taxon>
        <taxon>Acari</taxon>
        <taxon>Parasitiformes</taxon>
        <taxon>Mesostigmata</taxon>
        <taxon>Gamasina</taxon>
        <taxon>Phytoseioidea</taxon>
        <taxon>Phytoseiidae</taxon>
        <taxon>Typhlodrominae</taxon>
        <taxon>Galendromus</taxon>
    </lineage>
</organism>
<name>A0AAJ7P9H8_9ACAR</name>
<evidence type="ECO:0000313" key="4">
    <source>
        <dbReference type="RefSeq" id="XP_018494602.1"/>
    </source>
</evidence>
<sequence>MMFVTAMGSMILFVLYMTFTAQVSTLAVQSDLFAVTTAKLNASLAPEASYEKTYGSDDHNDSQSPSYDRTTESTLVPDIVQRLVPGVPDTTNLYDKYAVYTDKCRIRLYDSNNKAVIKRFFKSVPTNCPRNAKPFVFVPDLNVTGGYSCIGFDVAVSRKHYGAEEKDWKCIYKEVIRGKKYEVLDKHYEYGRVESFVPGDCPRMEFLWIECHLSNRTQNYTQPLMLPLVKSVVKQIRKNNLRKTPMNVLVVGMDSVSRLNAHRQFPRTLSFLQTKKNLVELFGYNKIGLNSAPNQIPLLTGVKYSGDNLKARVTNHFFDNETRYLWDDFDSRGFRTMYYEEQWSYGLFVYPSTNGFKKVPTTYWPRPMFQAIDGSKLKKKGNDLCIGPHFPAKHYLDYTLNTLRILGSERPLFSYSWLSETAHDDLNGGKRVDGYFLDFFKKMDGEGILNHTAVFFISDHGFRFGSFRKTELGRYEDMLPYGFILLPDSYFAQYPEALTNLRANARRLVTVYDLHVSMLELADSWDEDRVVRTPNGFSLFSNIIPENRNCFEAGIDFQFCSCFEAQPYDRNSSLASHVAAFLIGKINEIVSNNSATSKCHHWELGSIDSFDQLSEGNAWTNFYKMSLKTEPAAQFEAAVELHSEENLTLLSDIDRTDWFSSHAECVKSTEYERYCYCR</sequence>
<proteinExistence type="predicted"/>
<dbReference type="Gene3D" id="3.40.720.10">
    <property type="entry name" value="Alkaline Phosphatase, subunit A"/>
    <property type="match status" value="1"/>
</dbReference>
<dbReference type="KEGG" id="goe:100907079"/>
<keyword evidence="3" id="KW-1185">Reference proteome</keyword>